<evidence type="ECO:0000256" key="12">
    <source>
        <dbReference type="SAM" id="SignalP"/>
    </source>
</evidence>
<evidence type="ECO:0000313" key="15">
    <source>
        <dbReference type="EnsemblMetazoa" id="CapteP186176"/>
    </source>
</evidence>
<keyword evidence="16" id="KW-1185">Reference proteome</keyword>
<dbReference type="SUPFAM" id="SSF47473">
    <property type="entry name" value="EF-hand"/>
    <property type="match status" value="2"/>
</dbReference>
<dbReference type="FunCoup" id="R7UK21">
    <property type="interactions" value="1806"/>
</dbReference>
<evidence type="ECO:0000256" key="6">
    <source>
        <dbReference type="ARBA" id="ARBA00022837"/>
    </source>
</evidence>
<organism evidence="14">
    <name type="scientific">Capitella teleta</name>
    <name type="common">Polychaete worm</name>
    <dbReference type="NCBI Taxonomy" id="283909"/>
    <lineage>
        <taxon>Eukaryota</taxon>
        <taxon>Metazoa</taxon>
        <taxon>Spiralia</taxon>
        <taxon>Lophotrochozoa</taxon>
        <taxon>Annelida</taxon>
        <taxon>Polychaeta</taxon>
        <taxon>Sedentaria</taxon>
        <taxon>Scolecida</taxon>
        <taxon>Capitellidae</taxon>
        <taxon>Capitella</taxon>
    </lineage>
</organism>
<proteinExistence type="predicted"/>
<feature type="domain" description="EF-hand" evidence="13">
    <location>
        <begin position="158"/>
        <end position="193"/>
    </location>
</feature>
<keyword evidence="6" id="KW-0106">Calcium</keyword>
<evidence type="ECO:0000256" key="7">
    <source>
        <dbReference type="ARBA" id="ARBA00023180"/>
    </source>
</evidence>
<evidence type="ECO:0000256" key="1">
    <source>
        <dbReference type="ARBA" id="ARBA00004319"/>
    </source>
</evidence>
<evidence type="ECO:0000256" key="9">
    <source>
        <dbReference type="ARBA" id="ARBA00056975"/>
    </source>
</evidence>
<comment type="subcellular location">
    <subcellularLocation>
        <location evidence="1">Endoplasmic reticulum lumen</location>
    </subcellularLocation>
</comment>
<evidence type="ECO:0000256" key="11">
    <source>
        <dbReference type="ARBA" id="ARBA00072696"/>
    </source>
</evidence>
<feature type="chain" id="PRO_5008788097" description="Reticulocalbin-3" evidence="12">
    <location>
        <begin position="26"/>
        <end position="315"/>
    </location>
</feature>
<comment type="subunit">
    <text evidence="10">Interacts with PCSK6 (immature form including the propeptide); probably involved in the maturation and the secretion of PCSK6.</text>
</comment>
<dbReference type="OrthoDB" id="6223661at2759"/>
<reference evidence="14 16" key="2">
    <citation type="journal article" date="2013" name="Nature">
        <title>Insights into bilaterian evolution from three spiralian genomes.</title>
        <authorList>
            <person name="Simakov O."/>
            <person name="Marletaz F."/>
            <person name="Cho S.J."/>
            <person name="Edsinger-Gonzales E."/>
            <person name="Havlak P."/>
            <person name="Hellsten U."/>
            <person name="Kuo D.H."/>
            <person name="Larsson T."/>
            <person name="Lv J."/>
            <person name="Arendt D."/>
            <person name="Savage R."/>
            <person name="Osoegawa K."/>
            <person name="de Jong P."/>
            <person name="Grimwood J."/>
            <person name="Chapman J.A."/>
            <person name="Shapiro H."/>
            <person name="Aerts A."/>
            <person name="Otillar R.P."/>
            <person name="Terry A.Y."/>
            <person name="Boore J.L."/>
            <person name="Grigoriev I.V."/>
            <person name="Lindberg D.R."/>
            <person name="Seaver E.C."/>
            <person name="Weisblat D.A."/>
            <person name="Putnam N.H."/>
            <person name="Rokhsar D.S."/>
        </authorList>
    </citation>
    <scope>NUCLEOTIDE SEQUENCE</scope>
    <source>
        <strain evidence="14 16">I ESC-2004</strain>
    </source>
</reference>
<keyword evidence="7" id="KW-0325">Glycoprotein</keyword>
<dbReference type="PROSITE" id="PS00018">
    <property type="entry name" value="EF_HAND_1"/>
    <property type="match status" value="5"/>
</dbReference>
<evidence type="ECO:0000256" key="2">
    <source>
        <dbReference type="ARBA" id="ARBA00022723"/>
    </source>
</evidence>
<dbReference type="Gene3D" id="1.10.238.10">
    <property type="entry name" value="EF-hand"/>
    <property type="match status" value="3"/>
</dbReference>
<dbReference type="GO" id="GO:0005509">
    <property type="term" value="F:calcium ion binding"/>
    <property type="evidence" value="ECO:0007669"/>
    <property type="project" value="InterPro"/>
</dbReference>
<evidence type="ECO:0000259" key="13">
    <source>
        <dbReference type="PROSITE" id="PS50222"/>
    </source>
</evidence>
<sequence>MASDFIPSMILNLSLVLVTAALAIADRESTDHSHQQHMEGGIHNREFDHEAILGSVDANREFENLSPEEAKSRLKVILDKMDVDSDDHLTKEEITEWVIQSFQSLNEEEAGEKMTDIDSDKDGQITWPEYLKSTFSYSPDQVDELAQDKNPEIRSFIEIVKDDEAKFVLADVNQDGRLDRSEFSSFLHPYNHQHMHVYETDRMLRIHDANHDGVIDFKEYLGEAKPDKEQLIVEREQFSYYDQDGDGKLNPEEIRIWVLPEDRGVAEEEAEHLIMESDANNDGILTKAEIIEKYDLWVGSAATNYGQHLHDPAEL</sequence>
<dbReference type="AlphaFoldDB" id="R7UK21"/>
<evidence type="ECO:0000256" key="5">
    <source>
        <dbReference type="ARBA" id="ARBA00022824"/>
    </source>
</evidence>
<dbReference type="PROSITE" id="PS50222">
    <property type="entry name" value="EF_HAND_2"/>
    <property type="match status" value="5"/>
</dbReference>
<feature type="signal peptide" evidence="12">
    <location>
        <begin position="1"/>
        <end position="25"/>
    </location>
</feature>
<feature type="domain" description="EF-hand" evidence="13">
    <location>
        <begin position="229"/>
        <end position="264"/>
    </location>
</feature>
<dbReference type="EMBL" id="AMQN01001496">
    <property type="status" value="NOT_ANNOTATED_CDS"/>
    <property type="molecule type" value="Genomic_DNA"/>
</dbReference>
<dbReference type="InterPro" id="IPR018247">
    <property type="entry name" value="EF_Hand_1_Ca_BS"/>
</dbReference>
<dbReference type="Proteomes" id="UP000014760">
    <property type="component" value="Unassembled WGS sequence"/>
</dbReference>
<dbReference type="GO" id="GO:0015031">
    <property type="term" value="P:protein transport"/>
    <property type="evidence" value="ECO:0007669"/>
    <property type="project" value="UniProtKB-ARBA"/>
</dbReference>
<keyword evidence="5" id="KW-0256">Endoplasmic reticulum</keyword>
<reference evidence="16" key="1">
    <citation type="submission" date="2012-12" db="EMBL/GenBank/DDBJ databases">
        <authorList>
            <person name="Hellsten U."/>
            <person name="Grimwood J."/>
            <person name="Chapman J.A."/>
            <person name="Shapiro H."/>
            <person name="Aerts A."/>
            <person name="Otillar R.P."/>
            <person name="Terry A.Y."/>
            <person name="Boore J.L."/>
            <person name="Simakov O."/>
            <person name="Marletaz F."/>
            <person name="Cho S.-J."/>
            <person name="Edsinger-Gonzales E."/>
            <person name="Havlak P."/>
            <person name="Kuo D.-H."/>
            <person name="Larsson T."/>
            <person name="Lv J."/>
            <person name="Arendt D."/>
            <person name="Savage R."/>
            <person name="Osoegawa K."/>
            <person name="de Jong P."/>
            <person name="Lindberg D.R."/>
            <person name="Seaver E.C."/>
            <person name="Weisblat D.A."/>
            <person name="Putnam N.H."/>
            <person name="Grigoriev I.V."/>
            <person name="Rokhsar D.S."/>
        </authorList>
    </citation>
    <scope>NUCLEOTIDE SEQUENCE</scope>
    <source>
        <strain evidence="16">I ESC-2004</strain>
    </source>
</reference>
<protein>
    <recommendedName>
        <fullName evidence="11">Reticulocalbin-3</fullName>
    </recommendedName>
</protein>
<evidence type="ECO:0000313" key="14">
    <source>
        <dbReference type="EMBL" id="ELU03622.1"/>
    </source>
</evidence>
<feature type="domain" description="EF-hand" evidence="13">
    <location>
        <begin position="69"/>
        <end position="104"/>
    </location>
</feature>
<evidence type="ECO:0000313" key="16">
    <source>
        <dbReference type="Proteomes" id="UP000014760"/>
    </source>
</evidence>
<dbReference type="OMA" id="HELTQWN"/>
<dbReference type="HOGENOM" id="CLU_044718_0_1_1"/>
<feature type="domain" description="EF-hand" evidence="13">
    <location>
        <begin position="265"/>
        <end position="300"/>
    </location>
</feature>
<dbReference type="SMART" id="SM00054">
    <property type="entry name" value="EFh"/>
    <property type="match status" value="6"/>
</dbReference>
<comment type="function">
    <text evidence="9">Probable molecular chaperone assisting protein biosynthesis and transport in the endoplasmic reticulum. Required for the proper biosynthesis and transport of pulmonary surfactant-associated protein A/SP-A, pulmonary surfactant-associated protein D/SP-D and the lipid transporter ABCA3. By regulating both the proper expression and the degradation through the endoplasmic reticulum-associated protein degradation pathway of these proteins plays a crucial role in pulmonary surfactant homeostasis. Has an anti-fibrotic activity by negatively regulating the secretion of type I and type III collagens. This calcium-binding protein also transiently associates with immature PCSK6 and regulates its secretion.</text>
</comment>
<gene>
    <name evidence="14" type="ORF">CAPTEDRAFT_186176</name>
</gene>
<dbReference type="PANTHER" id="PTHR10827">
    <property type="entry name" value="RETICULOCALBIN"/>
    <property type="match status" value="1"/>
</dbReference>
<dbReference type="InterPro" id="IPR011992">
    <property type="entry name" value="EF-hand-dom_pair"/>
</dbReference>
<dbReference type="STRING" id="283909.R7UK21"/>
<keyword evidence="3 12" id="KW-0732">Signal</keyword>
<evidence type="ECO:0000256" key="10">
    <source>
        <dbReference type="ARBA" id="ARBA00063143"/>
    </source>
</evidence>
<name>R7UK21_CAPTE</name>
<dbReference type="GO" id="GO:0005788">
    <property type="term" value="C:endoplasmic reticulum lumen"/>
    <property type="evidence" value="ECO:0007669"/>
    <property type="project" value="UniProtKB-SubCell"/>
</dbReference>
<dbReference type="EMBL" id="KB303020">
    <property type="protein sequence ID" value="ELU03622.1"/>
    <property type="molecule type" value="Genomic_DNA"/>
</dbReference>
<evidence type="ECO:0000256" key="8">
    <source>
        <dbReference type="ARBA" id="ARBA00023186"/>
    </source>
</evidence>
<keyword evidence="8" id="KW-0143">Chaperone</keyword>
<keyword evidence="2" id="KW-0479">Metal-binding</keyword>
<dbReference type="EnsemblMetazoa" id="CapteT186176">
    <property type="protein sequence ID" value="CapteP186176"/>
    <property type="gene ID" value="CapteG186176"/>
</dbReference>
<dbReference type="InterPro" id="IPR002048">
    <property type="entry name" value="EF_hand_dom"/>
</dbReference>
<accession>R7UK21</accession>
<keyword evidence="4" id="KW-0677">Repeat</keyword>
<evidence type="ECO:0000256" key="4">
    <source>
        <dbReference type="ARBA" id="ARBA00022737"/>
    </source>
</evidence>
<feature type="domain" description="EF-hand" evidence="13">
    <location>
        <begin position="105"/>
        <end position="140"/>
    </location>
</feature>
<evidence type="ECO:0000256" key="3">
    <source>
        <dbReference type="ARBA" id="ARBA00022729"/>
    </source>
</evidence>
<dbReference type="Pfam" id="PF13499">
    <property type="entry name" value="EF-hand_7"/>
    <property type="match status" value="3"/>
</dbReference>
<dbReference type="PANTHER" id="PTHR10827:SF95">
    <property type="entry name" value="LD34388P"/>
    <property type="match status" value="1"/>
</dbReference>
<dbReference type="FunFam" id="1.10.238.10:FF:000104">
    <property type="entry name" value="calumenin isoform X1"/>
    <property type="match status" value="1"/>
</dbReference>
<reference evidence="15" key="3">
    <citation type="submission" date="2015-06" db="UniProtKB">
        <authorList>
            <consortium name="EnsemblMetazoa"/>
        </authorList>
    </citation>
    <scope>IDENTIFICATION</scope>
</reference>